<accession>A0ACC5XDA7</accession>
<proteinExistence type="predicted"/>
<protein>
    <submittedName>
        <fullName evidence="1">Uncharacterized protein</fullName>
    </submittedName>
</protein>
<dbReference type="EMBL" id="CM040472">
    <property type="protein sequence ID" value="MCI4389334.1"/>
    <property type="molecule type" value="Genomic_DNA"/>
</dbReference>
<evidence type="ECO:0000313" key="1">
    <source>
        <dbReference type="EMBL" id="MCI4389334.1"/>
    </source>
</evidence>
<gene>
    <name evidence="1" type="ORF">PGIGA_G00096760</name>
</gene>
<dbReference type="Proteomes" id="UP000829447">
    <property type="component" value="Linkage Group LG19"/>
</dbReference>
<evidence type="ECO:0000313" key="2">
    <source>
        <dbReference type="Proteomes" id="UP000829447"/>
    </source>
</evidence>
<reference evidence="1 2" key="1">
    <citation type="journal article" date="2022" name="bioRxiv">
        <title>An ancient truncated duplication of the anti-Mullerian hormone receptor type 2 gene is a potential conserved master sex determinant in the Pangasiidae catfish family.</title>
        <authorList>
            <person name="Wen M."/>
            <person name="Pan Q."/>
            <person name="Jouanno E."/>
            <person name="Montfort J."/>
            <person name="Zahm M."/>
            <person name="Cabau C."/>
            <person name="Klopp C."/>
            <person name="Iampietro C."/>
            <person name="Roques C."/>
            <person name="Bouchez O."/>
            <person name="Castinel A."/>
            <person name="Donnadieu C."/>
            <person name="Parrinello H."/>
            <person name="Poncet C."/>
            <person name="Belmonte E."/>
            <person name="Gautier V."/>
            <person name="Avarre J.-C."/>
            <person name="Dugue R."/>
            <person name="Gustiano R."/>
            <person name="Ha T.T.T."/>
            <person name="Campet M."/>
            <person name="Sriphairoj K."/>
            <person name="Ribolli J."/>
            <person name="de Almeida F.L."/>
            <person name="Desvignes T."/>
            <person name="Postlethwait J.H."/>
            <person name="Bucao C.F."/>
            <person name="Robinson-Rechavi M."/>
            <person name="Bobe J."/>
            <person name="Herpin A."/>
            <person name="Guiguen Y."/>
        </authorList>
    </citation>
    <scope>NUCLEOTIDE SEQUENCE [LARGE SCALE GENOMIC DNA]</scope>
    <source>
        <strain evidence="1">YG-Dec2019</strain>
    </source>
</reference>
<sequence length="97" mass="10340">MHRSSTCCITSSHKALRGEESSGGSLGNAPYLNTVERPTNRLQPIRGFRHDIIGRPIFSVAAVADKVGLHAGGAQSIQTSPQSNSRETSAPEIQNKV</sequence>
<comment type="caution">
    <text evidence="1">The sequence shown here is derived from an EMBL/GenBank/DDBJ whole genome shotgun (WGS) entry which is preliminary data.</text>
</comment>
<name>A0ACC5XDA7_PANGG</name>
<keyword evidence="2" id="KW-1185">Reference proteome</keyword>
<organism evidence="1 2">
    <name type="scientific">Pangasianodon gigas</name>
    <name type="common">Mekong giant catfish</name>
    <name type="synonym">Pangasius gigas</name>
    <dbReference type="NCBI Taxonomy" id="30993"/>
    <lineage>
        <taxon>Eukaryota</taxon>
        <taxon>Metazoa</taxon>
        <taxon>Chordata</taxon>
        <taxon>Craniata</taxon>
        <taxon>Vertebrata</taxon>
        <taxon>Euteleostomi</taxon>
        <taxon>Actinopterygii</taxon>
        <taxon>Neopterygii</taxon>
        <taxon>Teleostei</taxon>
        <taxon>Ostariophysi</taxon>
        <taxon>Siluriformes</taxon>
        <taxon>Pangasiidae</taxon>
        <taxon>Pangasianodon</taxon>
    </lineage>
</organism>